<dbReference type="InterPro" id="IPR002930">
    <property type="entry name" value="GCV_H"/>
</dbReference>
<dbReference type="Gene3D" id="2.40.50.100">
    <property type="match status" value="1"/>
</dbReference>
<dbReference type="GO" id="GO:0019464">
    <property type="term" value="P:glycine decarboxylation via glycine cleavage system"/>
    <property type="evidence" value="ECO:0007669"/>
    <property type="project" value="InterPro"/>
</dbReference>
<evidence type="ECO:0000256" key="1">
    <source>
        <dbReference type="ARBA" id="ARBA00022823"/>
    </source>
</evidence>
<dbReference type="GO" id="GO:0009249">
    <property type="term" value="P:protein lipoylation"/>
    <property type="evidence" value="ECO:0007669"/>
    <property type="project" value="TreeGrafter"/>
</dbReference>
<keyword evidence="1" id="KW-0450">Lipoyl</keyword>
<dbReference type="InterPro" id="IPR011053">
    <property type="entry name" value="Single_hybrid_motif"/>
</dbReference>
<dbReference type="Pfam" id="PF01597">
    <property type="entry name" value="GCV_H"/>
    <property type="match status" value="1"/>
</dbReference>
<evidence type="ECO:0008006" key="3">
    <source>
        <dbReference type="Google" id="ProtNLM"/>
    </source>
</evidence>
<dbReference type="CDD" id="cd06848">
    <property type="entry name" value="GCS_H"/>
    <property type="match status" value="1"/>
</dbReference>
<organism evidence="2">
    <name type="scientific">candidate division WOR-3 bacterium</name>
    <dbReference type="NCBI Taxonomy" id="2052148"/>
    <lineage>
        <taxon>Bacteria</taxon>
        <taxon>Bacteria division WOR-3</taxon>
    </lineage>
</organism>
<dbReference type="PANTHER" id="PTHR11715:SF3">
    <property type="entry name" value="GLYCINE CLEAVAGE SYSTEM H PROTEIN-RELATED"/>
    <property type="match status" value="1"/>
</dbReference>
<dbReference type="EMBL" id="DTLI01000186">
    <property type="protein sequence ID" value="HHS52744.1"/>
    <property type="molecule type" value="Genomic_DNA"/>
</dbReference>
<dbReference type="GO" id="GO:0005960">
    <property type="term" value="C:glycine cleavage complex"/>
    <property type="evidence" value="ECO:0007669"/>
    <property type="project" value="InterPro"/>
</dbReference>
<dbReference type="PANTHER" id="PTHR11715">
    <property type="entry name" value="GLYCINE CLEAVAGE SYSTEM H PROTEIN"/>
    <property type="match status" value="1"/>
</dbReference>
<dbReference type="InterPro" id="IPR033753">
    <property type="entry name" value="GCV_H/Fam206"/>
</dbReference>
<comment type="caution">
    <text evidence="2">The sequence shown here is derived from an EMBL/GenBank/DDBJ whole genome shotgun (WGS) entry which is preliminary data.</text>
</comment>
<dbReference type="SUPFAM" id="SSF51230">
    <property type="entry name" value="Single hybrid motif"/>
    <property type="match status" value="1"/>
</dbReference>
<accession>A0A7C6AAU8</accession>
<proteinExistence type="predicted"/>
<dbReference type="AlphaFoldDB" id="A0A7C6AAU8"/>
<name>A0A7C6AAU8_UNCW3</name>
<dbReference type="GO" id="GO:0005737">
    <property type="term" value="C:cytoplasm"/>
    <property type="evidence" value="ECO:0007669"/>
    <property type="project" value="TreeGrafter"/>
</dbReference>
<reference evidence="2" key="1">
    <citation type="journal article" date="2020" name="mSystems">
        <title>Genome- and Community-Level Interaction Insights into Carbon Utilization and Element Cycling Functions of Hydrothermarchaeota in Hydrothermal Sediment.</title>
        <authorList>
            <person name="Zhou Z."/>
            <person name="Liu Y."/>
            <person name="Xu W."/>
            <person name="Pan J."/>
            <person name="Luo Z.H."/>
            <person name="Li M."/>
        </authorList>
    </citation>
    <scope>NUCLEOTIDE SEQUENCE [LARGE SCALE GENOMIC DNA]</scope>
    <source>
        <strain evidence="2">SpSt-876</strain>
    </source>
</reference>
<evidence type="ECO:0000313" key="2">
    <source>
        <dbReference type="EMBL" id="HHS52744.1"/>
    </source>
</evidence>
<gene>
    <name evidence="2" type="ORF">ENW73_07800</name>
</gene>
<sequence>MKGSKMKCPFLEEVVVRYCKASPVKKMIPTPSLVSDDPCIGCPEKCATYQEAALVKSNKVKQSAVRAENSKEVLMGKTKQDLKECIWMKAGVIAYRLCTSNYDCKNCAFDQMLTDSSLSPGDSPMIKEAIEKLRKMPPEKRKCRYMLTGDISFKLCANNYECWHCPVDQMISDLVESHPLLVKKRAKREEKMETVRGFAFHPKAYYQPNHIWIMIDKDDSIKVGIDDFAVKLLGEFDQIAPVAQGEELQEIRFTKGNQVFRLPVKSLGRVVKTNDEVFANPKIVRKDPFEKGWLLTIENENITDTLSQLLSGENAKKWLEKDFDALKQSLQEQCEITIADGGELVSDFRNQLSEDLIIKLVEKFLTIRKEK</sequence>
<protein>
    <recommendedName>
        <fullName evidence="3">Glycine cleavage system protein H</fullName>
    </recommendedName>
</protein>